<dbReference type="OrthoDB" id="4207132at2759"/>
<accession>A0A225APQ4</accession>
<organism evidence="1 2">
    <name type="scientific">Talaromyces atroroseus</name>
    <dbReference type="NCBI Taxonomy" id="1441469"/>
    <lineage>
        <taxon>Eukaryota</taxon>
        <taxon>Fungi</taxon>
        <taxon>Dikarya</taxon>
        <taxon>Ascomycota</taxon>
        <taxon>Pezizomycotina</taxon>
        <taxon>Eurotiomycetes</taxon>
        <taxon>Eurotiomycetidae</taxon>
        <taxon>Eurotiales</taxon>
        <taxon>Trichocomaceae</taxon>
        <taxon>Talaromyces</taxon>
        <taxon>Talaromyces sect. Trachyspermi</taxon>
    </lineage>
</organism>
<dbReference type="EMBL" id="LFMY01000013">
    <property type="protein sequence ID" value="OKL56936.1"/>
    <property type="molecule type" value="Genomic_DNA"/>
</dbReference>
<gene>
    <name evidence="1" type="ORF">UA08_07891</name>
</gene>
<evidence type="ECO:0000313" key="1">
    <source>
        <dbReference type="EMBL" id="OKL56936.1"/>
    </source>
</evidence>
<sequence>MWIGKRFKKFAFSCPDGTQWKVGKKISEKENESYGDLYERGLDTSEAQAVHHCRQIEGPSVGRKAILKVRMQIPEVEYTSSEDEYPTSDLLDRARHASDAYGIGTSQEIHALKWFTETGCSVTPHLLHLIETF</sequence>
<dbReference type="AlphaFoldDB" id="A0A225APQ4"/>
<proteinExistence type="predicted"/>
<reference evidence="1 2" key="1">
    <citation type="submission" date="2015-06" db="EMBL/GenBank/DDBJ databases">
        <title>Talaromyces atroroseus IBT 11181 draft genome.</title>
        <authorList>
            <person name="Rasmussen K.B."/>
            <person name="Rasmussen S."/>
            <person name="Petersen B."/>
            <person name="Sicheritz-Ponten T."/>
            <person name="Mortensen U.H."/>
            <person name="Thrane U."/>
        </authorList>
    </citation>
    <scope>NUCLEOTIDE SEQUENCE [LARGE SCALE GENOMIC DNA]</scope>
    <source>
        <strain evidence="1 2">IBT 11181</strain>
    </source>
</reference>
<comment type="caution">
    <text evidence="1">The sequence shown here is derived from an EMBL/GenBank/DDBJ whole genome shotgun (WGS) entry which is preliminary data.</text>
</comment>
<evidence type="ECO:0000313" key="2">
    <source>
        <dbReference type="Proteomes" id="UP000214365"/>
    </source>
</evidence>
<keyword evidence="2" id="KW-1185">Reference proteome</keyword>
<dbReference type="GeneID" id="31007647"/>
<name>A0A225APQ4_TALAT</name>
<dbReference type="RefSeq" id="XP_020117057.1">
    <property type="nucleotide sequence ID" value="XM_020262791.1"/>
</dbReference>
<protein>
    <submittedName>
        <fullName evidence="1">Uncharacterized protein</fullName>
    </submittedName>
</protein>
<dbReference type="Proteomes" id="UP000214365">
    <property type="component" value="Unassembled WGS sequence"/>
</dbReference>